<evidence type="ECO:0000256" key="2">
    <source>
        <dbReference type="ARBA" id="ARBA00022692"/>
    </source>
</evidence>
<dbReference type="InterPro" id="IPR003825">
    <property type="entry name" value="Colicin-V_CvpA"/>
</dbReference>
<feature type="transmembrane region" description="Helical" evidence="5">
    <location>
        <begin position="24"/>
        <end position="43"/>
    </location>
</feature>
<organism evidence="6 7">
    <name type="scientific">Jatrophihabitans telluris</name>
    <dbReference type="NCBI Taxonomy" id="2038343"/>
    <lineage>
        <taxon>Bacteria</taxon>
        <taxon>Bacillati</taxon>
        <taxon>Actinomycetota</taxon>
        <taxon>Actinomycetes</taxon>
        <taxon>Jatrophihabitantales</taxon>
        <taxon>Jatrophihabitantaceae</taxon>
        <taxon>Jatrophihabitans</taxon>
    </lineage>
</organism>
<feature type="transmembrane region" description="Helical" evidence="5">
    <location>
        <begin position="55"/>
        <end position="77"/>
    </location>
</feature>
<dbReference type="GO" id="GO:0008233">
    <property type="term" value="F:peptidase activity"/>
    <property type="evidence" value="ECO:0007669"/>
    <property type="project" value="UniProtKB-KW"/>
</dbReference>
<reference evidence="6" key="2">
    <citation type="submission" date="2022-05" db="EMBL/GenBank/DDBJ databases">
        <authorList>
            <person name="Kim J.-S."/>
            <person name="Lee K."/>
            <person name="Suh M."/>
            <person name="Eom M."/>
            <person name="Kim J.-S."/>
            <person name="Kim D.-S."/>
            <person name="Ko S.-H."/>
            <person name="Shin Y."/>
            <person name="Lee J.-S."/>
        </authorList>
    </citation>
    <scope>NUCLEOTIDE SEQUENCE</scope>
    <source>
        <strain evidence="6">N237</strain>
    </source>
</reference>
<evidence type="ECO:0000256" key="1">
    <source>
        <dbReference type="ARBA" id="ARBA00004141"/>
    </source>
</evidence>
<evidence type="ECO:0000313" key="7">
    <source>
        <dbReference type="Proteomes" id="UP001056336"/>
    </source>
</evidence>
<dbReference type="EMBL" id="CP097332">
    <property type="protein sequence ID" value="UQX88157.1"/>
    <property type="molecule type" value="Genomic_DNA"/>
</dbReference>
<dbReference type="Proteomes" id="UP001056336">
    <property type="component" value="Chromosome"/>
</dbReference>
<keyword evidence="3 5" id="KW-1133">Transmembrane helix</keyword>
<dbReference type="GO" id="GO:0006508">
    <property type="term" value="P:proteolysis"/>
    <property type="evidence" value="ECO:0007669"/>
    <property type="project" value="UniProtKB-KW"/>
</dbReference>
<accession>A0ABY4QY11</accession>
<name>A0ABY4QY11_9ACTN</name>
<dbReference type="NCBIfam" id="NF033740">
    <property type="entry name" value="MarP_fam_protase"/>
    <property type="match status" value="1"/>
</dbReference>
<dbReference type="Gene3D" id="2.40.10.10">
    <property type="entry name" value="Trypsin-like serine proteases"/>
    <property type="match status" value="2"/>
</dbReference>
<keyword evidence="6" id="KW-0645">Protease</keyword>
<evidence type="ECO:0000256" key="5">
    <source>
        <dbReference type="SAM" id="Phobius"/>
    </source>
</evidence>
<dbReference type="PANTHER" id="PTHR43019">
    <property type="entry name" value="SERINE ENDOPROTEASE DEGS"/>
    <property type="match status" value="1"/>
</dbReference>
<feature type="transmembrane region" description="Helical" evidence="5">
    <location>
        <begin position="97"/>
        <end position="119"/>
    </location>
</feature>
<evidence type="ECO:0000313" key="6">
    <source>
        <dbReference type="EMBL" id="UQX88157.1"/>
    </source>
</evidence>
<protein>
    <submittedName>
        <fullName evidence="6">MarP family serine protease</fullName>
        <ecNumber evidence="6">3.4.21.-</ecNumber>
    </submittedName>
</protein>
<evidence type="ECO:0000256" key="4">
    <source>
        <dbReference type="ARBA" id="ARBA00023136"/>
    </source>
</evidence>
<dbReference type="RefSeq" id="WP_249771384.1">
    <property type="nucleotide sequence ID" value="NZ_CP097332.1"/>
</dbReference>
<keyword evidence="6" id="KW-0378">Hydrolase</keyword>
<dbReference type="PANTHER" id="PTHR43019:SF23">
    <property type="entry name" value="PROTEASE DO-LIKE 5, CHLOROPLASTIC"/>
    <property type="match status" value="1"/>
</dbReference>
<keyword evidence="4 5" id="KW-0472">Membrane</keyword>
<dbReference type="InterPro" id="IPR009003">
    <property type="entry name" value="Peptidase_S1_PA"/>
</dbReference>
<evidence type="ECO:0000256" key="3">
    <source>
        <dbReference type="ARBA" id="ARBA00022989"/>
    </source>
</evidence>
<dbReference type="InterPro" id="IPR001940">
    <property type="entry name" value="Peptidase_S1C"/>
</dbReference>
<sequence length="391" mass="40874">MLDAILVLAAIAYAIGGFRNGALVGALSFAGFFGGAALGAQLAKPLGKRLADGSAQVPVAIVCVLFFAMIGQLLAVWLAGRIRARVTWHPARQVDQIIGGMFSILAVLLVAWMVAVPIASSPFPTLAGQVRRSVVIRAVDNALPNRVRDIYSSLRLFIDRSGFPQVFGALQPTRIVDVPPADPGLLTSPVVSRSKPSVLKVRSVALSCDRGIEGSSFVYSADHLLTNAHVVAGANQVTVETARGRLAARVVLFDPDRDVAVLYVPGLNVKPLALATKVAGTGQDAIVVGYPEDGGFDVRAARIRDREKISGRDIYGQVSVDRDIYTIRSKVRVGNSGGPLLGTDGSVLGIVFASALDSPDTGFVLTAQQVAADAAKARTATASVATGHCTS</sequence>
<dbReference type="Pfam" id="PF13365">
    <property type="entry name" value="Trypsin_2"/>
    <property type="match status" value="1"/>
</dbReference>
<keyword evidence="2 5" id="KW-0812">Transmembrane</keyword>
<gene>
    <name evidence="6" type="ORF">M6D93_17970</name>
</gene>
<dbReference type="InterPro" id="IPR047680">
    <property type="entry name" value="MarP-like"/>
</dbReference>
<reference evidence="6" key="1">
    <citation type="journal article" date="2018" name="Int. J. Syst. Evol. Microbiol.">
        <title>Jatrophihabitans telluris sp. nov., isolated from sediment soil of lava forest wetlands and the emended description of the genus Jatrophihabitans.</title>
        <authorList>
            <person name="Lee K.C."/>
            <person name="Suh M.K."/>
            <person name="Eom M.K."/>
            <person name="Kim K.K."/>
            <person name="Kim J.S."/>
            <person name="Kim D.S."/>
            <person name="Ko S.H."/>
            <person name="Shin Y.K."/>
            <person name="Lee J.S."/>
        </authorList>
    </citation>
    <scope>NUCLEOTIDE SEQUENCE</scope>
    <source>
        <strain evidence="6">N237</strain>
    </source>
</reference>
<dbReference type="EC" id="3.4.21.-" evidence="6"/>
<dbReference type="InterPro" id="IPR043504">
    <property type="entry name" value="Peptidase_S1_PA_chymotrypsin"/>
</dbReference>
<comment type="subcellular location">
    <subcellularLocation>
        <location evidence="1">Membrane</location>
        <topology evidence="1">Multi-pass membrane protein</topology>
    </subcellularLocation>
</comment>
<dbReference type="SUPFAM" id="SSF50494">
    <property type="entry name" value="Trypsin-like serine proteases"/>
    <property type="match status" value="1"/>
</dbReference>
<keyword evidence="7" id="KW-1185">Reference proteome</keyword>
<dbReference type="PRINTS" id="PR00834">
    <property type="entry name" value="PROTEASES2C"/>
</dbReference>
<dbReference type="Pfam" id="PF02674">
    <property type="entry name" value="Colicin_V"/>
    <property type="match status" value="1"/>
</dbReference>
<proteinExistence type="predicted"/>